<protein>
    <submittedName>
        <fullName evidence="2">Uncharacterized protein</fullName>
    </submittedName>
</protein>
<gene>
    <name evidence="2" type="ORF">LPB136_12210</name>
</gene>
<dbReference type="OrthoDB" id="1377073at2"/>
<evidence type="ECO:0000313" key="2">
    <source>
        <dbReference type="EMBL" id="APG66086.1"/>
    </source>
</evidence>
<dbReference type="RefSeq" id="WP_072556608.1">
    <property type="nucleotide sequence ID" value="NZ_CP018155.1"/>
</dbReference>
<sequence>MSFLINRYIKKKGYNSKWKLLSLTPFFIVGYFIYIGIYPSDEFYREDFKEVTTIELPRYSKIKYKTASIPDHFGDYTSVSTIEVSKYFYKKLPIILKSKGFKKDIKEISSRELDKAIKLSKDNNQVIISEYNLLEDSKSFYVGFLSDERTIIVQRLSW</sequence>
<keyword evidence="1" id="KW-0812">Transmembrane</keyword>
<evidence type="ECO:0000256" key="1">
    <source>
        <dbReference type="SAM" id="Phobius"/>
    </source>
</evidence>
<keyword evidence="3" id="KW-1185">Reference proteome</keyword>
<dbReference type="STRING" id="1850252.LPB136_12210"/>
<dbReference type="EMBL" id="CP018155">
    <property type="protein sequence ID" value="APG66086.1"/>
    <property type="molecule type" value="Genomic_DNA"/>
</dbReference>
<keyword evidence="1" id="KW-0472">Membrane</keyword>
<reference evidence="2 3" key="1">
    <citation type="submission" date="2016-11" db="EMBL/GenBank/DDBJ databases">
        <title>Tenacibaculum sp. LPB0136, isolated from marine environment.</title>
        <authorList>
            <person name="Kim E."/>
            <person name="Yi H."/>
        </authorList>
    </citation>
    <scope>NUCLEOTIDE SEQUENCE [LARGE SCALE GENOMIC DNA]</scope>
    <source>
        <strain evidence="2 3">LPB0136</strain>
    </source>
</reference>
<evidence type="ECO:0000313" key="3">
    <source>
        <dbReference type="Proteomes" id="UP000181898"/>
    </source>
</evidence>
<proteinExistence type="predicted"/>
<dbReference type="AlphaFoldDB" id="A0A1L3JLP7"/>
<keyword evidence="1" id="KW-1133">Transmembrane helix</keyword>
<organism evidence="2 3">
    <name type="scientific">Tenacibaculum todarodis</name>
    <dbReference type="NCBI Taxonomy" id="1850252"/>
    <lineage>
        <taxon>Bacteria</taxon>
        <taxon>Pseudomonadati</taxon>
        <taxon>Bacteroidota</taxon>
        <taxon>Flavobacteriia</taxon>
        <taxon>Flavobacteriales</taxon>
        <taxon>Flavobacteriaceae</taxon>
        <taxon>Tenacibaculum</taxon>
    </lineage>
</organism>
<feature type="transmembrane region" description="Helical" evidence="1">
    <location>
        <begin position="20"/>
        <end position="38"/>
    </location>
</feature>
<accession>A0A1L3JLP7</accession>
<dbReference type="Proteomes" id="UP000181898">
    <property type="component" value="Chromosome"/>
</dbReference>
<name>A0A1L3JLP7_9FLAO</name>
<dbReference type="KEGG" id="ten:LPB136_12210"/>